<reference evidence="4 5" key="1">
    <citation type="submission" date="2019-05" db="EMBL/GenBank/DDBJ databases">
        <title>Hymenobacter edaphi sp. nov., isolated from abandoned arsenic-contaminated farmland soil.</title>
        <authorList>
            <person name="Nie L."/>
        </authorList>
    </citation>
    <scope>NUCLEOTIDE SEQUENCE [LARGE SCALE GENOMIC DNA]</scope>
    <source>
        <strain evidence="4 5">1-3-3-8</strain>
    </source>
</reference>
<dbReference type="PROSITE" id="PS50930">
    <property type="entry name" value="HTH_LYTTR"/>
    <property type="match status" value="1"/>
</dbReference>
<name>A0A5R8WJQ7_9BACT</name>
<dbReference type="Proteomes" id="UP000305517">
    <property type="component" value="Unassembled WGS sequence"/>
</dbReference>
<evidence type="ECO:0000313" key="4">
    <source>
        <dbReference type="EMBL" id="TLM88920.1"/>
    </source>
</evidence>
<gene>
    <name evidence="4" type="ORF">FDY95_22315</name>
</gene>
<dbReference type="PANTHER" id="PTHR37299">
    <property type="entry name" value="TRANSCRIPTIONAL REGULATOR-RELATED"/>
    <property type="match status" value="1"/>
</dbReference>
<dbReference type="InterPro" id="IPR001789">
    <property type="entry name" value="Sig_transdc_resp-reg_receiver"/>
</dbReference>
<feature type="modified residue" description="4-aspartylphosphate" evidence="1">
    <location>
        <position position="55"/>
    </location>
</feature>
<dbReference type="SUPFAM" id="SSF52172">
    <property type="entry name" value="CheY-like"/>
    <property type="match status" value="1"/>
</dbReference>
<dbReference type="GO" id="GO:0003677">
    <property type="term" value="F:DNA binding"/>
    <property type="evidence" value="ECO:0007669"/>
    <property type="project" value="InterPro"/>
</dbReference>
<proteinExistence type="predicted"/>
<dbReference type="Pfam" id="PF04397">
    <property type="entry name" value="LytTR"/>
    <property type="match status" value="1"/>
</dbReference>
<keyword evidence="1" id="KW-0597">Phosphoprotein</keyword>
<dbReference type="Gene3D" id="2.40.50.1020">
    <property type="entry name" value="LytTr DNA-binding domain"/>
    <property type="match status" value="1"/>
</dbReference>
<evidence type="ECO:0000256" key="1">
    <source>
        <dbReference type="PROSITE-ProRule" id="PRU00169"/>
    </source>
</evidence>
<keyword evidence="5" id="KW-1185">Reference proteome</keyword>
<dbReference type="PROSITE" id="PS50110">
    <property type="entry name" value="RESPONSE_REGULATORY"/>
    <property type="match status" value="1"/>
</dbReference>
<dbReference type="PANTHER" id="PTHR37299:SF1">
    <property type="entry name" value="STAGE 0 SPORULATION PROTEIN A HOMOLOG"/>
    <property type="match status" value="1"/>
</dbReference>
<dbReference type="SMART" id="SM00850">
    <property type="entry name" value="LytTR"/>
    <property type="match status" value="1"/>
</dbReference>
<dbReference type="InterPro" id="IPR046947">
    <property type="entry name" value="LytR-like"/>
</dbReference>
<dbReference type="FunFam" id="3.40.50.2300:FF:000361">
    <property type="entry name" value="Two-component system response regulator"/>
    <property type="match status" value="1"/>
</dbReference>
<feature type="domain" description="HTH LytTR-type" evidence="3">
    <location>
        <begin position="153"/>
        <end position="260"/>
    </location>
</feature>
<dbReference type="Pfam" id="PF00072">
    <property type="entry name" value="Response_reg"/>
    <property type="match status" value="1"/>
</dbReference>
<dbReference type="RefSeq" id="WP_138081194.1">
    <property type="nucleotide sequence ID" value="NZ_VAJM01000015.1"/>
</dbReference>
<dbReference type="OrthoDB" id="646623at2"/>
<dbReference type="GO" id="GO:0000156">
    <property type="term" value="F:phosphorelay response regulator activity"/>
    <property type="evidence" value="ECO:0007669"/>
    <property type="project" value="InterPro"/>
</dbReference>
<dbReference type="InterPro" id="IPR007492">
    <property type="entry name" value="LytTR_DNA-bd_dom"/>
</dbReference>
<feature type="domain" description="Response regulatory" evidence="2">
    <location>
        <begin position="2"/>
        <end position="115"/>
    </location>
</feature>
<evidence type="ECO:0000259" key="2">
    <source>
        <dbReference type="PROSITE" id="PS50110"/>
    </source>
</evidence>
<comment type="caution">
    <text evidence="4">The sequence shown here is derived from an EMBL/GenBank/DDBJ whole genome shotgun (WGS) entry which is preliminary data.</text>
</comment>
<dbReference type="AlphaFoldDB" id="A0A5R8WJQ7"/>
<dbReference type="EMBL" id="VAJM01000015">
    <property type="protein sequence ID" value="TLM88920.1"/>
    <property type="molecule type" value="Genomic_DNA"/>
</dbReference>
<evidence type="ECO:0000313" key="5">
    <source>
        <dbReference type="Proteomes" id="UP000305517"/>
    </source>
</evidence>
<accession>A0A5R8WJQ7</accession>
<sequence length="260" mass="29972">MQVLIVEDEEMAAKKLVKTLAAAVPEAQVAGMTSSIDETVVWLQAHPAPELILMDIELADGQSFRVFEKTEVKSTVIFTTSYDEYAIKAFKVNSVDYLLKPIQQNELRAAVDKFNRVRNLHQQDGRGAEHAVDISSLITSLNKMQTKEYRQRFLVQYMHKMVSININDIAYFYSDNRLTLIRANDGRRMVVEYTLDELEQMLDMARFFRVSRAFLISADCVEHVENYFGNRLAVRLQPVIDKEVIVSREKITPFKLWLGK</sequence>
<evidence type="ECO:0000259" key="3">
    <source>
        <dbReference type="PROSITE" id="PS50930"/>
    </source>
</evidence>
<dbReference type="Gene3D" id="3.40.50.2300">
    <property type="match status" value="1"/>
</dbReference>
<dbReference type="SMART" id="SM00448">
    <property type="entry name" value="REC"/>
    <property type="match status" value="1"/>
</dbReference>
<organism evidence="4 5">
    <name type="scientific">Hymenobacter jeollabukensis</name>
    <dbReference type="NCBI Taxonomy" id="2025313"/>
    <lineage>
        <taxon>Bacteria</taxon>
        <taxon>Pseudomonadati</taxon>
        <taxon>Bacteroidota</taxon>
        <taxon>Cytophagia</taxon>
        <taxon>Cytophagales</taxon>
        <taxon>Hymenobacteraceae</taxon>
        <taxon>Hymenobacter</taxon>
    </lineage>
</organism>
<dbReference type="InterPro" id="IPR011006">
    <property type="entry name" value="CheY-like_superfamily"/>
</dbReference>
<protein>
    <submittedName>
        <fullName evidence="4">Response regulator transcription factor</fullName>
    </submittedName>
</protein>